<dbReference type="Proteomes" id="UP000317214">
    <property type="component" value="Chromosome"/>
</dbReference>
<keyword evidence="2" id="KW-1185">Reference proteome</keyword>
<dbReference type="OrthoDB" id="7240946at2"/>
<organism evidence="1 2">
    <name type="scientific">Neokomagataea tanensis</name>
    <dbReference type="NCBI Taxonomy" id="661191"/>
    <lineage>
        <taxon>Bacteria</taxon>
        <taxon>Pseudomonadati</taxon>
        <taxon>Pseudomonadota</taxon>
        <taxon>Alphaproteobacteria</taxon>
        <taxon>Acetobacterales</taxon>
        <taxon>Acetobacteraceae</taxon>
        <taxon>Neokomagataea</taxon>
    </lineage>
</organism>
<evidence type="ECO:0000313" key="2">
    <source>
        <dbReference type="Proteomes" id="UP000317214"/>
    </source>
</evidence>
<sequence length="478" mass="52359">MDWLSLQQRYAVPAGASARTVRLLALRRVLDGTQYDALTYPFAQERSGAGEYIPLSNRRPAVRTNMCRAVVDDATSLLFGDSHWPSLVVEDRRVAEAMGVFASETRLASLMMEAATAGSVGSVAILFEVSAGVPRLSVLDTAYLSPFWDDASGELLRVEERFLVRGRDLAAQGYPITEDLLGAQFWWQRIWTPMDCIVSVPWMVGMDGGARDERRSVHHGLGFVPIVWVRNLGVHSGREPEGECTFERAIDTVIEADYLLSQAGRGLKYGSDPTLVLKTGGLAEGVARQGGVASALTLPPEGDAKLLEINGSAAGAVLEHYRELRQIVLEQMHGNRAHGDRLTGAQSGRAMEMMCQPLIWLVDRLRHSYGEGALLEIYRMACRFSRVLENGLRLGGVLVKDLPFCRLSLRWPPWFPVADQELQALAQGLVTAVTNGILSRETAAKMFATASGHSDPGLEWAALERCSASDGAFNSMRK</sequence>
<evidence type="ECO:0000313" key="1">
    <source>
        <dbReference type="EMBL" id="QDH24456.1"/>
    </source>
</evidence>
<protein>
    <submittedName>
        <fullName evidence="1">Phage portal protein</fullName>
    </submittedName>
</protein>
<dbReference type="KEGG" id="ntn:D5366_03490"/>
<dbReference type="AlphaFoldDB" id="A0A4Y6V7F6"/>
<dbReference type="EMBL" id="CP032485">
    <property type="protein sequence ID" value="QDH24456.1"/>
    <property type="molecule type" value="Genomic_DNA"/>
</dbReference>
<reference evidence="1 2" key="1">
    <citation type="submission" date="2018-09" db="EMBL/GenBank/DDBJ databases">
        <title>The complete genome sequence of Neokomagataea tanensis NBRC 106556(T).</title>
        <authorList>
            <person name="Chua K.-O."/>
            <person name="See-Too W.-S."/>
            <person name="Hong K.-W."/>
            <person name="Yin W.-F."/>
            <person name="Chan K.-G."/>
        </authorList>
    </citation>
    <scope>NUCLEOTIDE SEQUENCE [LARGE SCALE GENOMIC DNA]</scope>
    <source>
        <strain evidence="2">AH13 \ NBRC 106556</strain>
    </source>
</reference>
<name>A0A4Y6V7F6_9PROT</name>
<gene>
    <name evidence="1" type="ORF">D5366_03490</name>
</gene>
<proteinExistence type="predicted"/>
<dbReference type="RefSeq" id="WP_141492301.1">
    <property type="nucleotide sequence ID" value="NZ_CP032485.1"/>
</dbReference>
<accession>A0A4Y6V7F6</accession>